<keyword evidence="5" id="KW-0540">Nuclease</keyword>
<evidence type="ECO:0000313" key="5">
    <source>
        <dbReference type="EMBL" id="SLM50553.1"/>
    </source>
</evidence>
<reference evidence="6" key="1">
    <citation type="submission" date="2016-04" db="EMBL/GenBank/DDBJ databases">
        <authorList>
            <person name="Strepis N."/>
        </authorList>
    </citation>
    <scope>NUCLEOTIDE SEQUENCE [LARGE SCALE GENOMIC DNA]</scope>
</reference>
<dbReference type="Gene3D" id="3.90.220.20">
    <property type="entry name" value="DNA methylase specificity domains"/>
    <property type="match status" value="2"/>
</dbReference>
<dbReference type="CDD" id="cd17495">
    <property type="entry name" value="RMtype1_S_Cep9333ORF4827P-TRD2-CR2_like"/>
    <property type="match status" value="1"/>
</dbReference>
<protein>
    <submittedName>
        <fullName evidence="5">Restriction endonuclease type i hsds</fullName>
    </submittedName>
</protein>
<keyword evidence="5" id="KW-0378">Hydrolase</keyword>
<name>A0A1W1ICS4_9LACT</name>
<dbReference type="SUPFAM" id="SSF116734">
    <property type="entry name" value="DNA methylase specificity domain"/>
    <property type="match status" value="2"/>
</dbReference>
<dbReference type="OrthoDB" id="9795776at2"/>
<feature type="domain" description="Type I restriction modification DNA specificity" evidence="4">
    <location>
        <begin position="2"/>
        <end position="166"/>
    </location>
</feature>
<keyword evidence="3" id="KW-0238">DNA-binding</keyword>
<dbReference type="STRING" id="43064.SAMN04488086_102233"/>
<evidence type="ECO:0000313" key="6">
    <source>
        <dbReference type="Proteomes" id="UP000195985"/>
    </source>
</evidence>
<dbReference type="GO" id="GO:0003677">
    <property type="term" value="F:DNA binding"/>
    <property type="evidence" value="ECO:0007669"/>
    <property type="project" value="UniProtKB-KW"/>
</dbReference>
<proteinExistence type="inferred from homology"/>
<dbReference type="Pfam" id="PF01420">
    <property type="entry name" value="Methylase_S"/>
    <property type="match status" value="2"/>
</dbReference>
<dbReference type="AlphaFoldDB" id="A0A1W1ICS4"/>
<evidence type="ECO:0000259" key="4">
    <source>
        <dbReference type="Pfam" id="PF01420"/>
    </source>
</evidence>
<evidence type="ECO:0000256" key="1">
    <source>
        <dbReference type="ARBA" id="ARBA00010923"/>
    </source>
</evidence>
<feature type="domain" description="Type I restriction modification DNA specificity" evidence="4">
    <location>
        <begin position="186"/>
        <end position="340"/>
    </location>
</feature>
<keyword evidence="2" id="KW-0680">Restriction system</keyword>
<comment type="similarity">
    <text evidence="1">Belongs to the type-I restriction system S methylase family.</text>
</comment>
<accession>A0A1W1ICS4</accession>
<evidence type="ECO:0000256" key="3">
    <source>
        <dbReference type="ARBA" id="ARBA00023125"/>
    </source>
</evidence>
<dbReference type="InterPro" id="IPR052021">
    <property type="entry name" value="Type-I_RS_S_subunit"/>
</dbReference>
<dbReference type="RefSeq" id="WP_086941457.1">
    <property type="nucleotide sequence ID" value="NZ_FONM01000002.1"/>
</dbReference>
<dbReference type="PANTHER" id="PTHR30408:SF12">
    <property type="entry name" value="TYPE I RESTRICTION ENZYME MJAVIII SPECIFICITY SUBUNIT"/>
    <property type="match status" value="1"/>
</dbReference>
<keyword evidence="5" id="KW-0255">Endonuclease</keyword>
<keyword evidence="6" id="KW-1185">Reference proteome</keyword>
<sequence length="373" mass="41713">MKYRLLDICEFVSDKVDVYDNITTNNYISTENMIANKSGVTVSEKLPSIKRVNSFQHKDVLISNIRPYFQKIWFSDKKGGCSADVLVLRAKNLVVPEFLYCTLATNGFFNYMTATAKGTKMPRGDKQAIQNYEIDLPSIEVQTKIAHIIFQINSKINVNGKINDNLVQQAKALYDSMFVRNADGLWPVGILADIANITMGQSPSGTSYNEDGNGEVFFQGRGEFGDRFPTRRLYTTEPTRMAERGDVLMSVRAPVGDLNVAYERCCIGRGLGAIHSKDGAQSFLLYTMFSLHNQLNVYNGEGTVFGSINRDALNSMSITIPHKESIQQFEKVVKPMDAVIESNYSENIRLQSIRDALMSKLISGEIDVSDVNL</sequence>
<dbReference type="Proteomes" id="UP000195985">
    <property type="component" value="Unassembled WGS sequence"/>
</dbReference>
<dbReference type="InterPro" id="IPR044946">
    <property type="entry name" value="Restrct_endonuc_typeI_TRD_sf"/>
</dbReference>
<dbReference type="GO" id="GO:0004519">
    <property type="term" value="F:endonuclease activity"/>
    <property type="evidence" value="ECO:0007669"/>
    <property type="project" value="UniProtKB-KW"/>
</dbReference>
<evidence type="ECO:0000256" key="2">
    <source>
        <dbReference type="ARBA" id="ARBA00022747"/>
    </source>
</evidence>
<gene>
    <name evidence="5" type="ORF">TPAS_225</name>
</gene>
<dbReference type="EMBL" id="FWEY01000001">
    <property type="protein sequence ID" value="SLM50553.1"/>
    <property type="molecule type" value="Genomic_DNA"/>
</dbReference>
<organism evidence="5 6">
    <name type="scientific">Trichococcus pasteurii</name>
    <dbReference type="NCBI Taxonomy" id="43064"/>
    <lineage>
        <taxon>Bacteria</taxon>
        <taxon>Bacillati</taxon>
        <taxon>Bacillota</taxon>
        <taxon>Bacilli</taxon>
        <taxon>Lactobacillales</taxon>
        <taxon>Carnobacteriaceae</taxon>
        <taxon>Trichococcus</taxon>
    </lineage>
</organism>
<dbReference type="PANTHER" id="PTHR30408">
    <property type="entry name" value="TYPE-1 RESTRICTION ENZYME ECOKI SPECIFICITY PROTEIN"/>
    <property type="match status" value="1"/>
</dbReference>
<dbReference type="GO" id="GO:0009307">
    <property type="term" value="P:DNA restriction-modification system"/>
    <property type="evidence" value="ECO:0007669"/>
    <property type="project" value="UniProtKB-KW"/>
</dbReference>
<dbReference type="InterPro" id="IPR000055">
    <property type="entry name" value="Restrct_endonuc_typeI_TRD"/>
</dbReference>